<keyword evidence="5" id="KW-0282">Flagellum</keyword>
<dbReference type="Proteomes" id="UP000029714">
    <property type="component" value="Unassembled WGS sequence"/>
</dbReference>
<dbReference type="RefSeq" id="WP_052062518.1">
    <property type="nucleotide sequence ID" value="NZ_JRMP02000022.1"/>
</dbReference>
<feature type="region of interest" description="Disordered" evidence="2">
    <location>
        <begin position="612"/>
        <end position="664"/>
    </location>
</feature>
<evidence type="ECO:0000256" key="2">
    <source>
        <dbReference type="SAM" id="MobiDB-lite"/>
    </source>
</evidence>
<keyword evidence="5" id="KW-0969">Cilium</keyword>
<feature type="compositionally biased region" description="Low complexity" evidence="2">
    <location>
        <begin position="614"/>
        <end position="628"/>
    </location>
</feature>
<feature type="region of interest" description="Disordered" evidence="2">
    <location>
        <begin position="1"/>
        <end position="29"/>
    </location>
</feature>
<dbReference type="EMBL" id="QBIU01000001">
    <property type="protein sequence ID" value="MWV68956.1"/>
    <property type="molecule type" value="Genomic_DNA"/>
</dbReference>
<feature type="compositionally biased region" description="Basic and acidic residues" evidence="2">
    <location>
        <begin position="73"/>
        <end position="113"/>
    </location>
</feature>
<feature type="domain" description="Flagellar hook-length control protein-like C-terminal" evidence="3">
    <location>
        <begin position="539"/>
        <end position="618"/>
    </location>
</feature>
<dbReference type="Pfam" id="PF02120">
    <property type="entry name" value="Flg_hook"/>
    <property type="match status" value="1"/>
</dbReference>
<evidence type="ECO:0000259" key="3">
    <source>
        <dbReference type="Pfam" id="PF02120"/>
    </source>
</evidence>
<dbReference type="Gene3D" id="3.30.750.140">
    <property type="match status" value="1"/>
</dbReference>
<dbReference type="InterPro" id="IPR038610">
    <property type="entry name" value="FliK-like_C_sf"/>
</dbReference>
<name>A0A347VUR9_9HELI</name>
<evidence type="ECO:0000313" key="5">
    <source>
        <dbReference type="EMBL" id="TLD92194.1"/>
    </source>
</evidence>
<feature type="coiled-coil region" evidence="1">
    <location>
        <begin position="304"/>
        <end position="348"/>
    </location>
</feature>
<feature type="compositionally biased region" description="Basic and acidic residues" evidence="2">
    <location>
        <begin position="178"/>
        <end position="188"/>
    </location>
</feature>
<dbReference type="AlphaFoldDB" id="A0A347VUR9"/>
<reference evidence="4 7" key="4">
    <citation type="submission" date="2019-12" db="EMBL/GenBank/DDBJ databases">
        <title>Multi-Generational Helicobacter saguini Isolates.</title>
        <authorList>
            <person name="Mannion A."/>
            <person name="Shen Z."/>
            <person name="Fox J.G."/>
        </authorList>
    </citation>
    <scope>NUCLEOTIDE SEQUENCE [LARGE SCALE GENOMIC DNA]</scope>
    <source>
        <strain evidence="4">16-048</strain>
        <strain evidence="7">16-048 (F4)</strain>
    </source>
</reference>
<keyword evidence="5" id="KW-0966">Cell projection</keyword>
<evidence type="ECO:0000256" key="1">
    <source>
        <dbReference type="SAM" id="Coils"/>
    </source>
</evidence>
<proteinExistence type="predicted"/>
<dbReference type="EMBL" id="JRMP02000022">
    <property type="protein sequence ID" value="TLD92194.1"/>
    <property type="molecule type" value="Genomic_DNA"/>
</dbReference>
<feature type="compositionally biased region" description="Low complexity" evidence="2">
    <location>
        <begin position="644"/>
        <end position="656"/>
    </location>
</feature>
<feature type="region of interest" description="Disordered" evidence="2">
    <location>
        <begin position="41"/>
        <end position="219"/>
    </location>
</feature>
<dbReference type="OrthoDB" id="5362877at2"/>
<feature type="compositionally biased region" description="Basic and acidic residues" evidence="2">
    <location>
        <begin position="208"/>
        <end position="219"/>
    </location>
</feature>
<dbReference type="Proteomes" id="UP000477070">
    <property type="component" value="Unassembled WGS sequence"/>
</dbReference>
<protein>
    <submittedName>
        <fullName evidence="5">Flagellar hook-length control protein FliK</fullName>
    </submittedName>
</protein>
<feature type="compositionally biased region" description="Polar residues" evidence="2">
    <location>
        <begin position="8"/>
        <end position="29"/>
    </location>
</feature>
<dbReference type="InterPro" id="IPR021136">
    <property type="entry name" value="Flagellar_hook_control-like_C"/>
</dbReference>
<reference evidence="5 6" key="1">
    <citation type="journal article" date="2014" name="Genome Announc.">
        <title>Draft genome sequences of eight enterohepatic helicobacter species isolated from both laboratory and wild rodents.</title>
        <authorList>
            <person name="Sheh A."/>
            <person name="Shen Z."/>
            <person name="Fox J.G."/>
        </authorList>
    </citation>
    <scope>NUCLEOTIDE SEQUENCE [LARGE SCALE GENOMIC DNA]</scope>
    <source>
        <strain evidence="5 6">MIT 97-6194</strain>
    </source>
</reference>
<gene>
    <name evidence="4" type="ORF">DCO61_02670</name>
    <name evidence="5" type="ORF">LS64_010600</name>
</gene>
<evidence type="ECO:0000313" key="7">
    <source>
        <dbReference type="Proteomes" id="UP000477070"/>
    </source>
</evidence>
<evidence type="ECO:0000313" key="6">
    <source>
        <dbReference type="Proteomes" id="UP000029714"/>
    </source>
</evidence>
<comment type="caution">
    <text evidence="5">The sequence shown here is derived from an EMBL/GenBank/DDBJ whole genome shotgun (WGS) entry which is preliminary data.</text>
</comment>
<organism evidence="5 6">
    <name type="scientific">Helicobacter saguini</name>
    <dbReference type="NCBI Taxonomy" id="1548018"/>
    <lineage>
        <taxon>Bacteria</taxon>
        <taxon>Pseudomonadati</taxon>
        <taxon>Campylobacterota</taxon>
        <taxon>Epsilonproteobacteria</taxon>
        <taxon>Campylobacterales</taxon>
        <taxon>Helicobacteraceae</taxon>
        <taxon>Helicobacter</taxon>
    </lineage>
</organism>
<feature type="compositionally biased region" description="Low complexity" evidence="2">
    <location>
        <begin position="47"/>
        <end position="70"/>
    </location>
</feature>
<accession>A0A347VUR9</accession>
<evidence type="ECO:0000313" key="4">
    <source>
        <dbReference type="EMBL" id="MWV68956.1"/>
    </source>
</evidence>
<reference evidence="5 6" key="2">
    <citation type="journal article" date="2016" name="Infect. Immun.">
        <title>Helicobacter saguini, a Novel Helicobacter Isolated from Cotton-Top Tamarins with Ulcerative Colitis, Has Proinflammatory Properties and Induces Typhlocolitis and Dysplasia in Gnotobiotic IL-10-/- Mice.</title>
        <authorList>
            <person name="Shen Z."/>
            <person name="Mannion A."/>
            <person name="Whary M.T."/>
            <person name="Muthupalani S."/>
            <person name="Sheh A."/>
            <person name="Feng Y."/>
            <person name="Gong G."/>
            <person name="Vandamme P."/>
            <person name="Holcombe H.R."/>
            <person name="Paster B.J."/>
            <person name="Fox J.G."/>
        </authorList>
    </citation>
    <scope>NUCLEOTIDE SEQUENCE [LARGE SCALE GENOMIC DNA]</scope>
    <source>
        <strain evidence="5 6">MIT 97-6194</strain>
    </source>
</reference>
<sequence length="664" mass="71732">MVADINATGASSTPLVVNDSKASNNTNDSTFADALAQGIAQDKAKSATDTTNASANNAQGTNTQNKTTTQDSKAGDSKTTKTESKADSKTDSKVTESKTDSKNIDSKDSKNTAKIEPNATPLNTKATPADSKSALSKALNKEEVNDTLEAPQDTAEIGDITLDTETPSDENIESNLENAKDSKLDSKNLKNVGARNGDTKGANNGDLPKADNTDEPKKLTSKEIKAIKEQELQEKLKTLSDVKKEAQARNLNLQKIDIVEQGRKIPVGPQDLMDSEMLDSINNNRNRLANSLQQQGQAVAASIANATNKEMSEKDKLLAELLNRYDAAENARRKAANDKEKLQFKVENGDKAVVINRATMQPGNIINPTIRNEAMQQDFLEKLHGITGDEALEETLASNQARLEVMLQYAQKAAALKEVPKAGANGVNGATPNLQGWAKQGEFVAAADNDLELPKDVNFEIDGNKPFDSMLQEKVKADNAKEAVATKKSDEKVAEKAADNGKVDAKQELNAAQAKQDLSNKNALAREMIRNFAGQFREEVMNYKPPITKINLELNPANLGEVSMSISKKGKDLQVSITSNANVMGMFVQNAQELRQNLMQIGFNNLDLNFSARDNNQQNGTNQGNADNAEQDSKLQSIDEAQNALSASPDSLPSSLEITLPEYA</sequence>
<keyword evidence="1" id="KW-0175">Coiled coil</keyword>
<keyword evidence="6" id="KW-1185">Reference proteome</keyword>
<reference evidence="5" key="3">
    <citation type="submission" date="2018-04" db="EMBL/GenBank/DDBJ databases">
        <authorList>
            <person name="Sheh A."/>
            <person name="Shen Z."/>
            <person name="Mannion A.J."/>
            <person name="Fox J.G."/>
        </authorList>
    </citation>
    <scope>NUCLEOTIDE SEQUENCE</scope>
    <source>
        <strain evidence="5">MIT 97-6194</strain>
    </source>
</reference>